<proteinExistence type="predicted"/>
<reference evidence="2" key="1">
    <citation type="submission" date="2016-10" db="EMBL/GenBank/DDBJ databases">
        <authorList>
            <person name="Varghese N."/>
            <person name="Submissions S."/>
        </authorList>
    </citation>
    <scope>NUCLEOTIDE SEQUENCE [LARGE SCALE GENOMIC DNA]</scope>
    <source>
        <strain evidence="2">CGMCC 1.3704</strain>
    </source>
</reference>
<evidence type="ECO:0000313" key="2">
    <source>
        <dbReference type="Proteomes" id="UP000183557"/>
    </source>
</evidence>
<sequence>MTEEQMEEVFSEYGHDEMYRRFRTPLYVTGLFDEVEMDELEDFFENFELSPSIFFDEFRFWFQYFSVTLKDS</sequence>
<dbReference type="Proteomes" id="UP000183557">
    <property type="component" value="Unassembled WGS sequence"/>
</dbReference>
<dbReference type="AlphaFoldDB" id="A0A1I3V3K8"/>
<evidence type="ECO:0000313" key="1">
    <source>
        <dbReference type="EMBL" id="SFJ89702.1"/>
    </source>
</evidence>
<gene>
    <name evidence="1" type="ORF">SAMN04487936_105113</name>
</gene>
<name>A0A1I3V3K8_HALDA</name>
<protein>
    <submittedName>
        <fullName evidence="1">Uncharacterized protein</fullName>
    </submittedName>
</protein>
<organism evidence="1 2">
    <name type="scientific">Halobacillus dabanensis</name>
    <dbReference type="NCBI Taxonomy" id="240302"/>
    <lineage>
        <taxon>Bacteria</taxon>
        <taxon>Bacillati</taxon>
        <taxon>Bacillota</taxon>
        <taxon>Bacilli</taxon>
        <taxon>Bacillales</taxon>
        <taxon>Bacillaceae</taxon>
        <taxon>Halobacillus</taxon>
    </lineage>
</organism>
<accession>A0A1I3V3K8</accession>
<dbReference type="OrthoDB" id="2972351at2"/>
<dbReference type="EMBL" id="FOSB01000005">
    <property type="protein sequence ID" value="SFJ89702.1"/>
    <property type="molecule type" value="Genomic_DNA"/>
</dbReference>
<dbReference type="RefSeq" id="WP_075036416.1">
    <property type="nucleotide sequence ID" value="NZ_FOSB01000005.1"/>
</dbReference>
<keyword evidence="2" id="KW-1185">Reference proteome</keyword>